<keyword evidence="13" id="KW-0808">Transferase</keyword>
<dbReference type="InterPro" id="IPR036038">
    <property type="entry name" value="Aminotransferase-like"/>
</dbReference>
<comment type="pathway">
    <text evidence="4">Amino-acid biosynthesis; L-leucine biosynthesis; L-leucine from 3-methyl-2-oxobutanoate: step 4/4.</text>
</comment>
<keyword evidence="13" id="KW-0032">Aminotransferase</keyword>
<dbReference type="Proteomes" id="UP000317169">
    <property type="component" value="Unassembled WGS sequence"/>
</dbReference>
<dbReference type="Gene3D" id="3.30.470.10">
    <property type="match status" value="1"/>
</dbReference>
<dbReference type="InterPro" id="IPR001544">
    <property type="entry name" value="Aminotrans_IV"/>
</dbReference>
<evidence type="ECO:0000256" key="2">
    <source>
        <dbReference type="ARBA" id="ARBA00004824"/>
    </source>
</evidence>
<dbReference type="GO" id="GO:0004084">
    <property type="term" value="F:branched-chain-amino-acid transaminase activity"/>
    <property type="evidence" value="ECO:0007669"/>
    <property type="project" value="UniProtKB-EC"/>
</dbReference>
<dbReference type="PANTHER" id="PTHR42743:SF11">
    <property type="entry name" value="AMINODEOXYCHORISMATE LYASE"/>
    <property type="match status" value="1"/>
</dbReference>
<dbReference type="AlphaFoldDB" id="A0A507ZWE0"/>
<evidence type="ECO:0000256" key="6">
    <source>
        <dbReference type="ARBA" id="ARBA00013053"/>
    </source>
</evidence>
<gene>
    <name evidence="13" type="ORF">FKR84_06785</name>
</gene>
<dbReference type="SUPFAM" id="SSF56752">
    <property type="entry name" value="D-aminoacid aminotransferase-like PLP-dependent enzymes"/>
    <property type="match status" value="1"/>
</dbReference>
<evidence type="ECO:0000313" key="13">
    <source>
        <dbReference type="EMBL" id="TQD39095.1"/>
    </source>
</evidence>
<accession>A0A507ZWE0</accession>
<dbReference type="GO" id="GO:0046394">
    <property type="term" value="P:carboxylic acid biosynthetic process"/>
    <property type="evidence" value="ECO:0007669"/>
    <property type="project" value="UniProtKB-ARBA"/>
</dbReference>
<dbReference type="InterPro" id="IPR043131">
    <property type="entry name" value="BCAT-like_N"/>
</dbReference>
<reference evidence="13 14" key="1">
    <citation type="submission" date="2019-06" db="EMBL/GenBank/DDBJ databases">
        <title>Flavibacter putida gen. nov., sp. nov., a novel marine bacterium of the family Flavobacteriaceae isolated from coastal seawater.</title>
        <authorList>
            <person name="Feng X."/>
        </authorList>
    </citation>
    <scope>NUCLEOTIDE SEQUENCE [LARGE SCALE GENOMIC DNA]</scope>
    <source>
        <strain evidence="13 14">PLHSN227</strain>
    </source>
</reference>
<dbReference type="InterPro" id="IPR050571">
    <property type="entry name" value="Class-IV_PLP-Dep_Aminotrnsfr"/>
</dbReference>
<dbReference type="InterPro" id="IPR018300">
    <property type="entry name" value="Aminotrans_IV_CS"/>
</dbReference>
<evidence type="ECO:0000256" key="10">
    <source>
        <dbReference type="ARBA" id="ARBA00049229"/>
    </source>
</evidence>
<evidence type="ECO:0000256" key="4">
    <source>
        <dbReference type="ARBA" id="ARBA00005072"/>
    </source>
</evidence>
<comment type="catalytic activity">
    <reaction evidence="9">
        <text>L-isoleucine + 2-oxoglutarate = (S)-3-methyl-2-oxopentanoate + L-glutamate</text>
        <dbReference type="Rhea" id="RHEA:24801"/>
        <dbReference type="ChEBI" id="CHEBI:16810"/>
        <dbReference type="ChEBI" id="CHEBI:29985"/>
        <dbReference type="ChEBI" id="CHEBI:35146"/>
        <dbReference type="ChEBI" id="CHEBI:58045"/>
        <dbReference type="EC" id="2.6.1.42"/>
    </reaction>
</comment>
<comment type="caution">
    <text evidence="13">The sequence shown here is derived from an EMBL/GenBank/DDBJ whole genome shotgun (WGS) entry which is preliminary data.</text>
</comment>
<evidence type="ECO:0000256" key="9">
    <source>
        <dbReference type="ARBA" id="ARBA00048798"/>
    </source>
</evidence>
<dbReference type="Gene3D" id="3.20.10.10">
    <property type="entry name" value="D-amino Acid Aminotransferase, subunit A, domain 2"/>
    <property type="match status" value="1"/>
</dbReference>
<dbReference type="RefSeq" id="WP_141421544.1">
    <property type="nucleotide sequence ID" value="NZ_VIAR01000005.1"/>
</dbReference>
<evidence type="ECO:0000256" key="5">
    <source>
        <dbReference type="ARBA" id="ARBA00009320"/>
    </source>
</evidence>
<keyword evidence="7 12" id="KW-0663">Pyridoxal phosphate</keyword>
<name>A0A507ZWE0_9FLAO</name>
<dbReference type="Pfam" id="PF01063">
    <property type="entry name" value="Aminotran_4"/>
    <property type="match status" value="1"/>
</dbReference>
<dbReference type="EC" id="2.6.1.42" evidence="6"/>
<comment type="catalytic activity">
    <reaction evidence="10">
        <text>L-leucine + 2-oxoglutarate = 4-methyl-2-oxopentanoate + L-glutamate</text>
        <dbReference type="Rhea" id="RHEA:18321"/>
        <dbReference type="ChEBI" id="CHEBI:16810"/>
        <dbReference type="ChEBI" id="CHEBI:17865"/>
        <dbReference type="ChEBI" id="CHEBI:29985"/>
        <dbReference type="ChEBI" id="CHEBI:57427"/>
        <dbReference type="EC" id="2.6.1.42"/>
    </reaction>
</comment>
<dbReference type="PANTHER" id="PTHR42743">
    <property type="entry name" value="AMINO-ACID AMINOTRANSFERASE"/>
    <property type="match status" value="1"/>
</dbReference>
<evidence type="ECO:0000256" key="3">
    <source>
        <dbReference type="ARBA" id="ARBA00004931"/>
    </source>
</evidence>
<dbReference type="EMBL" id="VIAR01000005">
    <property type="protein sequence ID" value="TQD39095.1"/>
    <property type="molecule type" value="Genomic_DNA"/>
</dbReference>
<evidence type="ECO:0000256" key="12">
    <source>
        <dbReference type="RuleBase" id="RU004516"/>
    </source>
</evidence>
<keyword evidence="14" id="KW-1185">Reference proteome</keyword>
<proteinExistence type="inferred from homology"/>
<evidence type="ECO:0000313" key="14">
    <source>
        <dbReference type="Proteomes" id="UP000317169"/>
    </source>
</evidence>
<comment type="pathway">
    <text evidence="3">Amino-acid biosynthesis; L-valine biosynthesis; L-valine from pyruvate: step 4/4.</text>
</comment>
<evidence type="ECO:0000256" key="1">
    <source>
        <dbReference type="ARBA" id="ARBA00001933"/>
    </source>
</evidence>
<comment type="similarity">
    <text evidence="5 11">Belongs to the class-IV pyridoxal-phosphate-dependent aminotransferase family.</text>
</comment>
<protein>
    <recommendedName>
        <fullName evidence="6">branched-chain-amino-acid transaminase</fullName>
        <ecNumber evidence="6">2.6.1.42</ecNumber>
    </recommendedName>
</protein>
<comment type="catalytic activity">
    <reaction evidence="8">
        <text>L-valine + 2-oxoglutarate = 3-methyl-2-oxobutanoate + L-glutamate</text>
        <dbReference type="Rhea" id="RHEA:24813"/>
        <dbReference type="ChEBI" id="CHEBI:11851"/>
        <dbReference type="ChEBI" id="CHEBI:16810"/>
        <dbReference type="ChEBI" id="CHEBI:29985"/>
        <dbReference type="ChEBI" id="CHEBI:57762"/>
        <dbReference type="EC" id="2.6.1.42"/>
    </reaction>
</comment>
<evidence type="ECO:0000256" key="11">
    <source>
        <dbReference type="RuleBase" id="RU004106"/>
    </source>
</evidence>
<comment type="pathway">
    <text evidence="2">Amino-acid biosynthesis; L-isoleucine biosynthesis; L-isoleucine from 2-oxobutanoate: step 4/4.</text>
</comment>
<dbReference type="InterPro" id="IPR043132">
    <property type="entry name" value="BCAT-like_C"/>
</dbReference>
<evidence type="ECO:0000256" key="7">
    <source>
        <dbReference type="ARBA" id="ARBA00022898"/>
    </source>
</evidence>
<evidence type="ECO:0000256" key="8">
    <source>
        <dbReference type="ARBA" id="ARBA00048212"/>
    </source>
</evidence>
<dbReference type="OrthoDB" id="9805628at2"/>
<organism evidence="13 14">
    <name type="scientific">Haloflavibacter putidus</name>
    <dbReference type="NCBI Taxonomy" id="2576776"/>
    <lineage>
        <taxon>Bacteria</taxon>
        <taxon>Pseudomonadati</taxon>
        <taxon>Bacteroidota</taxon>
        <taxon>Flavobacteriia</taxon>
        <taxon>Flavobacteriales</taxon>
        <taxon>Flavobacteriaceae</taxon>
        <taxon>Haloflavibacter</taxon>
    </lineage>
</organism>
<sequence length="281" mass="32344">MFNFDGEILSNSEKALSLDNRAFNYGDGLFESLRVVHNKIMFWEDHYFRLMASMRIMRMEIPKEFSPEFLENQILALIAANNLEKKPARVKINVFRKAGGLYTPQTREIGYCIRTDNLEKAFYELSEKKCRIELFKDHYLNNGLLSTLKSTNKAINVLAGIYASENKYDNLLLLNHQKMVVEAINGNLFLVKENKIKTPPLTDGCLDGIFRKKLIEVLKKSEDYEIIEESISPFELQKADELLITNSIQGIIPVSNYRKKAYTTTLATDLLKKINMLARLG</sequence>
<dbReference type="PROSITE" id="PS00770">
    <property type="entry name" value="AA_TRANSFER_CLASS_4"/>
    <property type="match status" value="1"/>
</dbReference>
<dbReference type="CDD" id="cd00449">
    <property type="entry name" value="PLPDE_IV"/>
    <property type="match status" value="1"/>
</dbReference>
<comment type="cofactor">
    <cofactor evidence="1 12">
        <name>pyridoxal 5'-phosphate</name>
        <dbReference type="ChEBI" id="CHEBI:597326"/>
    </cofactor>
</comment>